<reference evidence="1" key="1">
    <citation type="journal article" date="2021" name="PeerJ">
        <title>Extensive microbial diversity within the chicken gut microbiome revealed by metagenomics and culture.</title>
        <authorList>
            <person name="Gilroy R."/>
            <person name="Ravi A."/>
            <person name="Getino M."/>
            <person name="Pursley I."/>
            <person name="Horton D.L."/>
            <person name="Alikhan N.F."/>
            <person name="Baker D."/>
            <person name="Gharbi K."/>
            <person name="Hall N."/>
            <person name="Watson M."/>
            <person name="Adriaenssens E.M."/>
            <person name="Foster-Nyarko E."/>
            <person name="Jarju S."/>
            <person name="Secka A."/>
            <person name="Antonio M."/>
            <person name="Oren A."/>
            <person name="Chaudhuri R.R."/>
            <person name="La Ragione R."/>
            <person name="Hildebrand F."/>
            <person name="Pallen M.J."/>
        </authorList>
    </citation>
    <scope>NUCLEOTIDE SEQUENCE</scope>
    <source>
        <strain evidence="1">ChiSjej2B20-11307</strain>
    </source>
</reference>
<accession>A0A9D2H934</accession>
<evidence type="ECO:0000313" key="1">
    <source>
        <dbReference type="EMBL" id="HJA05921.1"/>
    </source>
</evidence>
<dbReference type="InterPro" id="IPR043721">
    <property type="entry name" value="DUF5662"/>
</dbReference>
<evidence type="ECO:0000313" key="2">
    <source>
        <dbReference type="Proteomes" id="UP000824223"/>
    </source>
</evidence>
<protein>
    <submittedName>
        <fullName evidence="1">Catalase</fullName>
    </submittedName>
</protein>
<dbReference type="AlphaFoldDB" id="A0A9D2H934"/>
<dbReference type="Proteomes" id="UP000824223">
    <property type="component" value="Unassembled WGS sequence"/>
</dbReference>
<sequence>MKAWQHFQTITKHKILVMRECFQVGLYSQGLLHDLSKYGWTEFRIGCKYYQGTRSPNNAEREDRGYSSAWLHHKGKNKHHYEYWIDYGLDGSHRLTGMRMPVRYVVEMFLDRIAASKVYKGDQYRDSDPLEYYLNGKAGDMMHPDTRRLLERLLFMLSEQGEERTFRYIRKEVLKRGGRKGMFFLRDKKRKYKSGRNRWL</sequence>
<proteinExistence type="predicted"/>
<organism evidence="1 2">
    <name type="scientific">Candidatus Mediterraneibacter pullicola</name>
    <dbReference type="NCBI Taxonomy" id="2838682"/>
    <lineage>
        <taxon>Bacteria</taxon>
        <taxon>Bacillati</taxon>
        <taxon>Bacillota</taxon>
        <taxon>Clostridia</taxon>
        <taxon>Lachnospirales</taxon>
        <taxon>Lachnospiraceae</taxon>
        <taxon>Mediterraneibacter</taxon>
    </lineage>
</organism>
<dbReference type="Pfam" id="PF18907">
    <property type="entry name" value="DUF5662"/>
    <property type="match status" value="1"/>
</dbReference>
<gene>
    <name evidence="1" type="ORF">H9798_02055</name>
</gene>
<comment type="caution">
    <text evidence="1">The sequence shown here is derived from an EMBL/GenBank/DDBJ whole genome shotgun (WGS) entry which is preliminary data.</text>
</comment>
<dbReference type="EMBL" id="DXAK01000008">
    <property type="protein sequence ID" value="HJA05921.1"/>
    <property type="molecule type" value="Genomic_DNA"/>
</dbReference>
<reference evidence="1" key="2">
    <citation type="submission" date="2021-04" db="EMBL/GenBank/DDBJ databases">
        <authorList>
            <person name="Gilroy R."/>
        </authorList>
    </citation>
    <scope>NUCLEOTIDE SEQUENCE</scope>
    <source>
        <strain evidence="1">ChiSjej2B20-11307</strain>
    </source>
</reference>
<name>A0A9D2H934_9FIRM</name>